<protein>
    <submittedName>
        <fullName evidence="1">Uncharacterized protein</fullName>
    </submittedName>
</protein>
<evidence type="ECO:0000313" key="1">
    <source>
        <dbReference type="EMBL" id="KAG6621547.1"/>
    </source>
</evidence>
<evidence type="ECO:0000313" key="2">
    <source>
        <dbReference type="Proteomes" id="UP000811246"/>
    </source>
</evidence>
<name>A0A922A4T5_CARIL</name>
<gene>
    <name evidence="1" type="ORF">I3842_Q019600</name>
</gene>
<sequence>MDYFECFFVILPDPIIFTSFGRMSMALPLLLSSSFSHHVAAEMDDSS</sequence>
<organism evidence="1 2">
    <name type="scientific">Carya illinoinensis</name>
    <name type="common">Pecan</name>
    <dbReference type="NCBI Taxonomy" id="32201"/>
    <lineage>
        <taxon>Eukaryota</taxon>
        <taxon>Viridiplantae</taxon>
        <taxon>Streptophyta</taxon>
        <taxon>Embryophyta</taxon>
        <taxon>Tracheophyta</taxon>
        <taxon>Spermatophyta</taxon>
        <taxon>Magnoliopsida</taxon>
        <taxon>eudicotyledons</taxon>
        <taxon>Gunneridae</taxon>
        <taxon>Pentapetalae</taxon>
        <taxon>rosids</taxon>
        <taxon>fabids</taxon>
        <taxon>Fagales</taxon>
        <taxon>Juglandaceae</taxon>
        <taxon>Carya</taxon>
    </lineage>
</organism>
<proteinExistence type="predicted"/>
<dbReference type="EMBL" id="MU228859">
    <property type="protein sequence ID" value="KAG6621547.1"/>
    <property type="molecule type" value="Genomic_DNA"/>
</dbReference>
<accession>A0A922A4T5</accession>
<comment type="caution">
    <text evidence="1">The sequence shown here is derived from an EMBL/GenBank/DDBJ whole genome shotgun (WGS) entry which is preliminary data.</text>
</comment>
<reference evidence="1" key="1">
    <citation type="submission" date="2021-01" db="EMBL/GenBank/DDBJ databases">
        <authorList>
            <person name="Lovell J.T."/>
            <person name="Bentley N."/>
            <person name="Bhattarai G."/>
            <person name="Jenkins J.W."/>
            <person name="Sreedasyam A."/>
            <person name="Alarcon Y."/>
            <person name="Bock C."/>
            <person name="Boston L."/>
            <person name="Carlson J."/>
            <person name="Cervantes K."/>
            <person name="Clermont K."/>
            <person name="Krom N."/>
            <person name="Kubenka K."/>
            <person name="Mamidi S."/>
            <person name="Mattison C."/>
            <person name="Monteros M."/>
            <person name="Pisani C."/>
            <person name="Plott C."/>
            <person name="Rajasekar S."/>
            <person name="Rhein H.S."/>
            <person name="Rohla C."/>
            <person name="Song M."/>
            <person name="Hilaire R.S."/>
            <person name="Shu S."/>
            <person name="Wells L."/>
            <person name="Wang X."/>
            <person name="Webber J."/>
            <person name="Heerema R.J."/>
            <person name="Klein P."/>
            <person name="Conner P."/>
            <person name="Grauke L."/>
            <person name="Grimwood J."/>
            <person name="Schmutz J."/>
            <person name="Randall J.J."/>
        </authorList>
    </citation>
    <scope>NUCLEOTIDE SEQUENCE</scope>
    <source>
        <tissue evidence="1">Leaf</tissue>
    </source>
</reference>
<dbReference type="Proteomes" id="UP000811246">
    <property type="component" value="Unassembled WGS sequence"/>
</dbReference>
<dbReference type="AlphaFoldDB" id="A0A922A4T5"/>